<dbReference type="AlphaFoldDB" id="A0A853DJT0"/>
<comment type="caution">
    <text evidence="1">The sequence shown here is derived from an EMBL/GenBank/DDBJ whole genome shotgun (WGS) entry which is preliminary data.</text>
</comment>
<protein>
    <recommendedName>
        <fullName evidence="3">DUF2867 domain-containing protein</fullName>
    </recommendedName>
</protein>
<dbReference type="RefSeq" id="WP_179483367.1">
    <property type="nucleotide sequence ID" value="NZ_JACCFW010000001.1"/>
</dbReference>
<proteinExistence type="predicted"/>
<sequence length="168" mass="17968">MTARTAGRRGGVRRLTGADAEGAGHRATIGDWAQGFAVALAQDDPRSGEQLARAMFEGAPAPVRRLLEAGWRLVLGLRLLPAASDRAIVGWAISSSTDEEVVLTADSRLLTAVKIVRRDGPELIATTSVRYESKWGRLVWPVVLPAHLVIEPYLLGRAARSHRASGAG</sequence>
<dbReference type="EMBL" id="JACCFW010000001">
    <property type="protein sequence ID" value="NYJ76293.1"/>
    <property type="molecule type" value="Genomic_DNA"/>
</dbReference>
<evidence type="ECO:0000313" key="1">
    <source>
        <dbReference type="EMBL" id="NYJ76293.1"/>
    </source>
</evidence>
<dbReference type="Proteomes" id="UP000571817">
    <property type="component" value="Unassembled WGS sequence"/>
</dbReference>
<dbReference type="Pfam" id="PF11066">
    <property type="entry name" value="DUF2867"/>
    <property type="match status" value="1"/>
</dbReference>
<dbReference type="InterPro" id="IPR021295">
    <property type="entry name" value="DUF2867"/>
</dbReference>
<evidence type="ECO:0008006" key="3">
    <source>
        <dbReference type="Google" id="ProtNLM"/>
    </source>
</evidence>
<gene>
    <name evidence="1" type="ORF">HNR15_003256</name>
</gene>
<reference evidence="1 2" key="1">
    <citation type="submission" date="2020-07" db="EMBL/GenBank/DDBJ databases">
        <title>Sequencing the genomes of 1000 actinobacteria strains.</title>
        <authorList>
            <person name="Klenk H.-P."/>
        </authorList>
    </citation>
    <scope>NUCLEOTIDE SEQUENCE [LARGE SCALE GENOMIC DNA]</scope>
    <source>
        <strain evidence="1 2">DSM 29531</strain>
    </source>
</reference>
<keyword evidence="2" id="KW-1185">Reference proteome</keyword>
<name>A0A853DJT0_9MICO</name>
<accession>A0A853DJT0</accession>
<organism evidence="1 2">
    <name type="scientific">Allobranchiibius huperziae</name>
    <dbReference type="NCBI Taxonomy" id="1874116"/>
    <lineage>
        <taxon>Bacteria</taxon>
        <taxon>Bacillati</taxon>
        <taxon>Actinomycetota</taxon>
        <taxon>Actinomycetes</taxon>
        <taxon>Micrococcales</taxon>
        <taxon>Dermacoccaceae</taxon>
        <taxon>Allobranchiibius</taxon>
    </lineage>
</organism>
<evidence type="ECO:0000313" key="2">
    <source>
        <dbReference type="Proteomes" id="UP000571817"/>
    </source>
</evidence>